<dbReference type="EMBL" id="PCSW01000012">
    <property type="protein sequence ID" value="PIP57931.1"/>
    <property type="molecule type" value="Genomic_DNA"/>
</dbReference>
<organism evidence="1 2">
    <name type="scientific">Candidatus Woesebacteria bacterium CG22_combo_CG10-13_8_21_14_all_39_10</name>
    <dbReference type="NCBI Taxonomy" id="1975059"/>
    <lineage>
        <taxon>Bacteria</taxon>
        <taxon>Candidatus Woeseibacteriota</taxon>
    </lineage>
</organism>
<reference evidence="1 2" key="1">
    <citation type="submission" date="2017-09" db="EMBL/GenBank/DDBJ databases">
        <title>Depth-based differentiation of microbial function through sediment-hosted aquifers and enrichment of novel symbionts in the deep terrestrial subsurface.</title>
        <authorList>
            <person name="Probst A.J."/>
            <person name="Ladd B."/>
            <person name="Jarett J.K."/>
            <person name="Geller-Mcgrath D.E."/>
            <person name="Sieber C.M."/>
            <person name="Emerson J.B."/>
            <person name="Anantharaman K."/>
            <person name="Thomas B.C."/>
            <person name="Malmstrom R."/>
            <person name="Stieglmeier M."/>
            <person name="Klingl A."/>
            <person name="Woyke T."/>
            <person name="Ryan C.M."/>
            <person name="Banfield J.F."/>
        </authorList>
    </citation>
    <scope>NUCLEOTIDE SEQUENCE [LARGE SCALE GENOMIC DNA]</scope>
    <source>
        <strain evidence="1">CG22_combo_CG10-13_8_21_14_all_39_10</strain>
    </source>
</reference>
<proteinExistence type="predicted"/>
<feature type="non-terminal residue" evidence="1">
    <location>
        <position position="1"/>
    </location>
</feature>
<dbReference type="AlphaFoldDB" id="A0A2H0BJW0"/>
<comment type="caution">
    <text evidence="1">The sequence shown here is derived from an EMBL/GenBank/DDBJ whole genome shotgun (WGS) entry which is preliminary data.</text>
</comment>
<dbReference type="Proteomes" id="UP000229847">
    <property type="component" value="Unassembled WGS sequence"/>
</dbReference>
<name>A0A2H0BJW0_9BACT</name>
<accession>A0A2H0BJW0</accession>
<sequence length="89" mass="10488">LKIYVLSIRGRTPKGEKDFLDILSLFKVGSGDINKIVKTIKDYNLEKQFDYFLNFLDERVEAEEIGLNKHQYKKLKTEIKDPLLTRLQN</sequence>
<gene>
    <name evidence="1" type="ORF">COX03_00395</name>
</gene>
<protein>
    <submittedName>
        <fullName evidence="1">Uncharacterized protein</fullName>
    </submittedName>
</protein>
<evidence type="ECO:0000313" key="2">
    <source>
        <dbReference type="Proteomes" id="UP000229847"/>
    </source>
</evidence>
<evidence type="ECO:0000313" key="1">
    <source>
        <dbReference type="EMBL" id="PIP57931.1"/>
    </source>
</evidence>